<dbReference type="EMBL" id="CM045865">
    <property type="protein sequence ID" value="KAI7962104.1"/>
    <property type="molecule type" value="Genomic_DNA"/>
</dbReference>
<organism evidence="1 2">
    <name type="scientific">Puccinia striiformis f. sp. tritici</name>
    <dbReference type="NCBI Taxonomy" id="168172"/>
    <lineage>
        <taxon>Eukaryota</taxon>
        <taxon>Fungi</taxon>
        <taxon>Dikarya</taxon>
        <taxon>Basidiomycota</taxon>
        <taxon>Pucciniomycotina</taxon>
        <taxon>Pucciniomycetes</taxon>
        <taxon>Pucciniales</taxon>
        <taxon>Pucciniaceae</taxon>
        <taxon>Puccinia</taxon>
    </lineage>
</organism>
<dbReference type="Proteomes" id="UP001060170">
    <property type="component" value="Chromosome 1"/>
</dbReference>
<evidence type="ECO:0000313" key="1">
    <source>
        <dbReference type="EMBL" id="KAI7962104.1"/>
    </source>
</evidence>
<evidence type="ECO:0000313" key="2">
    <source>
        <dbReference type="Proteomes" id="UP001060170"/>
    </source>
</evidence>
<reference evidence="2" key="2">
    <citation type="journal article" date="2018" name="Mol. Plant Microbe Interact.">
        <title>Genome sequence resources for the wheat stripe rust pathogen (Puccinia striiformis f. sp. tritici) and the barley stripe rust pathogen (Puccinia striiformis f. sp. hordei).</title>
        <authorList>
            <person name="Xia C."/>
            <person name="Wang M."/>
            <person name="Yin C."/>
            <person name="Cornejo O.E."/>
            <person name="Hulbert S.H."/>
            <person name="Chen X."/>
        </authorList>
    </citation>
    <scope>NUCLEOTIDE SEQUENCE [LARGE SCALE GENOMIC DNA]</scope>
    <source>
        <strain evidence="2">93-210</strain>
    </source>
</reference>
<keyword evidence="2" id="KW-1185">Reference proteome</keyword>
<reference evidence="2" key="1">
    <citation type="journal article" date="2018" name="BMC Genomics">
        <title>Genomic insights into host adaptation between the wheat stripe rust pathogen (Puccinia striiformis f. sp. tritici) and the barley stripe rust pathogen (Puccinia striiformis f. sp. hordei).</title>
        <authorList>
            <person name="Xia C."/>
            <person name="Wang M."/>
            <person name="Yin C."/>
            <person name="Cornejo O.E."/>
            <person name="Hulbert S.H."/>
            <person name="Chen X."/>
        </authorList>
    </citation>
    <scope>NUCLEOTIDE SEQUENCE [LARGE SCALE GENOMIC DNA]</scope>
    <source>
        <strain evidence="2">93-210</strain>
    </source>
</reference>
<comment type="caution">
    <text evidence="1">The sequence shown here is derived from an EMBL/GenBank/DDBJ whole genome shotgun (WGS) entry which is preliminary data.</text>
</comment>
<protein>
    <submittedName>
        <fullName evidence="1">Uncharacterized protein</fullName>
    </submittedName>
</protein>
<accession>A0ACC0EZC1</accession>
<gene>
    <name evidence="1" type="ORF">MJO28_000198</name>
</gene>
<reference evidence="1 2" key="3">
    <citation type="journal article" date="2022" name="Microbiol. Spectr.">
        <title>Folding features and dynamics of 3D genome architecture in plant fungal pathogens.</title>
        <authorList>
            <person name="Xia C."/>
        </authorList>
    </citation>
    <scope>NUCLEOTIDE SEQUENCE [LARGE SCALE GENOMIC DNA]</scope>
    <source>
        <strain evidence="1 2">93-210</strain>
    </source>
</reference>
<sequence>MSSSDSLRAETTRIAKMDGPGLDAQAGRMLLSSSTGEENRLDQSLAISMVNQLKQLIINSLSSDGSPEGRLEISKQASLLKQTCNKFEAQVNQLTAGDLSLIDQEELIAELESRIQIERQVLKYMSDTLPSNKKDPMPTTNGDPTVNPIAGPEHAQVIDNSIPITSTQLTQNEQEDTNMES</sequence>
<proteinExistence type="predicted"/>
<name>A0ACC0EZC1_9BASI</name>